<dbReference type="GO" id="GO:0005886">
    <property type="term" value="C:plasma membrane"/>
    <property type="evidence" value="ECO:0007669"/>
    <property type="project" value="TreeGrafter"/>
</dbReference>
<proteinExistence type="inferred from homology"/>
<name>A0AAW1NVF4_9CHLO</name>
<dbReference type="EMBL" id="JALJOQ010000082">
    <property type="protein sequence ID" value="KAK9800339.1"/>
    <property type="molecule type" value="Genomic_DNA"/>
</dbReference>
<comment type="caution">
    <text evidence="3">The sequence shown here is derived from an EMBL/GenBank/DDBJ whole genome shotgun (WGS) entry which is preliminary data.</text>
</comment>
<keyword evidence="4" id="KW-1185">Reference proteome</keyword>
<reference evidence="3 4" key="1">
    <citation type="journal article" date="2024" name="Nat. Commun.">
        <title>Phylogenomics reveals the evolutionary origins of lichenization in chlorophyte algae.</title>
        <authorList>
            <person name="Puginier C."/>
            <person name="Libourel C."/>
            <person name="Otte J."/>
            <person name="Skaloud P."/>
            <person name="Haon M."/>
            <person name="Grisel S."/>
            <person name="Petersen M."/>
            <person name="Berrin J.G."/>
            <person name="Delaux P.M."/>
            <person name="Dal Grande F."/>
            <person name="Keller J."/>
        </authorList>
    </citation>
    <scope>NUCLEOTIDE SEQUENCE [LARGE SCALE GENOMIC DNA]</scope>
    <source>
        <strain evidence="3 4">SAG 2036</strain>
    </source>
</reference>
<protein>
    <recommendedName>
        <fullName evidence="2">Saccharopine dehydrogenase NADP binding domain-containing protein</fullName>
    </recommendedName>
</protein>
<dbReference type="Pfam" id="PF03435">
    <property type="entry name" value="Sacchrp_dh_NADP"/>
    <property type="match status" value="1"/>
</dbReference>
<dbReference type="PANTHER" id="PTHR12286">
    <property type="entry name" value="SACCHAROPINE DEHYDROGENASE-LIKE OXIDOREDUCTASE"/>
    <property type="match status" value="1"/>
</dbReference>
<evidence type="ECO:0000313" key="4">
    <source>
        <dbReference type="Proteomes" id="UP001465755"/>
    </source>
</evidence>
<dbReference type="InterPro" id="IPR051276">
    <property type="entry name" value="Saccharopine_DH-like_oxidrdct"/>
</dbReference>
<sequence length="475" mass="51218">MARSTDICVFGATGFTGFRVLLELCRSEGARRHQGRVLAAVRSPQRLQAMLRDHQLEHLEVISVDVSDDMSLKRMAARTRLVLNCVGPYRIFGEPVFAACCLEGTDYLDVTGEPDFIERMEHKYHQKAQENGCLMASAAGFDSVIADLGVLHAMNQLQSPAVPSSVESFLTVYPGPKGAKGHFATWHSAVLGMGSAQDLRHLRQEIKRAGVAPGKPSVPGKAPKTQSGALWDPRVSAYSITFPGSDASVVRRTQAARGAAGLPAVHYAAFFTVVSRIAVLGMAFVGLCMQVLAIRSWGRWLMLTFPGFFSLGMFSEAGPTQEQMASTWFRMTFFTRGFSCGVASQADNPSRAWLDGQAAQAGSPAKSILQAHPTAFTAEPDVQVVSHVSGPEPGYKATPIIIVQCSLALLEERDRAPKPGGVFTVGTLLRDTTIIQRLHKAGVLFEVESVSLRQPGGAFKEALHGRVNKPPLEGG</sequence>
<evidence type="ECO:0000313" key="3">
    <source>
        <dbReference type="EMBL" id="KAK9800339.1"/>
    </source>
</evidence>
<dbReference type="GO" id="GO:0005739">
    <property type="term" value="C:mitochondrion"/>
    <property type="evidence" value="ECO:0007669"/>
    <property type="project" value="TreeGrafter"/>
</dbReference>
<organism evidence="3 4">
    <name type="scientific">Symbiochloris irregularis</name>
    <dbReference type="NCBI Taxonomy" id="706552"/>
    <lineage>
        <taxon>Eukaryota</taxon>
        <taxon>Viridiplantae</taxon>
        <taxon>Chlorophyta</taxon>
        <taxon>core chlorophytes</taxon>
        <taxon>Trebouxiophyceae</taxon>
        <taxon>Trebouxiales</taxon>
        <taxon>Trebouxiaceae</taxon>
        <taxon>Symbiochloris</taxon>
    </lineage>
</organism>
<dbReference type="GO" id="GO:0005811">
    <property type="term" value="C:lipid droplet"/>
    <property type="evidence" value="ECO:0007669"/>
    <property type="project" value="TreeGrafter"/>
</dbReference>
<dbReference type="InterPro" id="IPR005097">
    <property type="entry name" value="Sacchrp_dh_NADP-bd"/>
</dbReference>
<dbReference type="SUPFAM" id="SSF51735">
    <property type="entry name" value="NAD(P)-binding Rossmann-fold domains"/>
    <property type="match status" value="1"/>
</dbReference>
<dbReference type="InterPro" id="IPR036291">
    <property type="entry name" value="NAD(P)-bd_dom_sf"/>
</dbReference>
<dbReference type="PANTHER" id="PTHR12286:SF5">
    <property type="entry name" value="SACCHAROPINE DEHYDROGENASE-LIKE OXIDOREDUCTASE"/>
    <property type="match status" value="1"/>
</dbReference>
<dbReference type="Proteomes" id="UP001465755">
    <property type="component" value="Unassembled WGS sequence"/>
</dbReference>
<dbReference type="AlphaFoldDB" id="A0AAW1NVF4"/>
<comment type="similarity">
    <text evidence="1">Belongs to the saccharopine dehydrogenase family.</text>
</comment>
<evidence type="ECO:0000259" key="2">
    <source>
        <dbReference type="Pfam" id="PF03435"/>
    </source>
</evidence>
<gene>
    <name evidence="3" type="ORF">WJX73_005481</name>
</gene>
<feature type="domain" description="Saccharopine dehydrogenase NADP binding" evidence="2">
    <location>
        <begin position="7"/>
        <end position="133"/>
    </location>
</feature>
<dbReference type="Gene3D" id="3.40.50.720">
    <property type="entry name" value="NAD(P)-binding Rossmann-like Domain"/>
    <property type="match status" value="1"/>
</dbReference>
<accession>A0AAW1NVF4</accession>
<evidence type="ECO:0000256" key="1">
    <source>
        <dbReference type="ARBA" id="ARBA00038048"/>
    </source>
</evidence>
<dbReference type="GO" id="GO:0009247">
    <property type="term" value="P:glycolipid biosynthetic process"/>
    <property type="evidence" value="ECO:0007669"/>
    <property type="project" value="TreeGrafter"/>
</dbReference>